<feature type="compositionally biased region" description="Pro residues" evidence="1">
    <location>
        <begin position="104"/>
        <end position="121"/>
    </location>
</feature>
<keyword evidence="3" id="KW-1185">Reference proteome</keyword>
<feature type="compositionally biased region" description="Basic and acidic residues" evidence="1">
    <location>
        <begin position="10"/>
        <end position="25"/>
    </location>
</feature>
<reference evidence="2" key="1">
    <citation type="submission" date="2023-04" db="EMBL/GenBank/DDBJ databases">
        <authorList>
            <consortium name="ELIXIR-Norway"/>
        </authorList>
    </citation>
    <scope>NUCLEOTIDE SEQUENCE [LARGE SCALE GENOMIC DNA]</scope>
</reference>
<protein>
    <submittedName>
        <fullName evidence="2">Uncharacterized protein</fullName>
    </submittedName>
</protein>
<dbReference type="EMBL" id="OX459960">
    <property type="protein sequence ID" value="CAI9165384.1"/>
    <property type="molecule type" value="Genomic_DNA"/>
</dbReference>
<accession>A0ABN8YV94</accession>
<feature type="compositionally biased region" description="Basic residues" evidence="1">
    <location>
        <begin position="26"/>
        <end position="38"/>
    </location>
</feature>
<organism evidence="2 3">
    <name type="scientific">Rangifer tarandus platyrhynchus</name>
    <name type="common">Svalbard reindeer</name>
    <dbReference type="NCBI Taxonomy" id="3082113"/>
    <lineage>
        <taxon>Eukaryota</taxon>
        <taxon>Metazoa</taxon>
        <taxon>Chordata</taxon>
        <taxon>Craniata</taxon>
        <taxon>Vertebrata</taxon>
        <taxon>Euteleostomi</taxon>
        <taxon>Mammalia</taxon>
        <taxon>Eutheria</taxon>
        <taxon>Laurasiatheria</taxon>
        <taxon>Artiodactyla</taxon>
        <taxon>Ruminantia</taxon>
        <taxon>Pecora</taxon>
        <taxon>Cervidae</taxon>
        <taxon>Odocoileinae</taxon>
        <taxon>Rangifer</taxon>
    </lineage>
</organism>
<evidence type="ECO:0000313" key="2">
    <source>
        <dbReference type="EMBL" id="CAI9165384.1"/>
    </source>
</evidence>
<feature type="region of interest" description="Disordered" evidence="1">
    <location>
        <begin position="1"/>
        <end position="160"/>
    </location>
</feature>
<proteinExistence type="predicted"/>
<feature type="compositionally biased region" description="Basic and acidic residues" evidence="1">
    <location>
        <begin position="138"/>
        <end position="147"/>
    </location>
</feature>
<dbReference type="Proteomes" id="UP001176941">
    <property type="component" value="Chromosome 24"/>
</dbReference>
<name>A0ABN8YV94_RANTA</name>
<sequence>MPGHKGAQSCRDKRAPPSRWAERASPRRARRRRRSHGRRLWEGGGGGGGHRPPRPGSKRPRPGRYPRPHRKPLAEPRARPEPTRHPQADPAHFPLTFLNSPNSPGAPPPPPQPPQQFPPEILPGLPAARLQPQASAPRRGERQREGQRGVGSAAAGAHGTCSLREEPATARAGQNGGNLSFSSGLIVPIRRLSACAARCV</sequence>
<feature type="compositionally biased region" description="Basic and acidic residues" evidence="1">
    <location>
        <begin position="72"/>
        <end position="87"/>
    </location>
</feature>
<feature type="compositionally biased region" description="Basic residues" evidence="1">
    <location>
        <begin position="51"/>
        <end position="71"/>
    </location>
</feature>
<evidence type="ECO:0000313" key="3">
    <source>
        <dbReference type="Proteomes" id="UP001176941"/>
    </source>
</evidence>
<evidence type="ECO:0000256" key="1">
    <source>
        <dbReference type="SAM" id="MobiDB-lite"/>
    </source>
</evidence>
<gene>
    <name evidence="2" type="ORF">MRATA1EN1_LOCUS14346</name>
</gene>